<feature type="transmembrane region" description="Helical" evidence="5">
    <location>
        <begin position="129"/>
        <end position="145"/>
    </location>
</feature>
<protein>
    <submittedName>
        <fullName evidence="6">Amino acid permease</fullName>
    </submittedName>
</protein>
<feature type="transmembrane region" description="Helical" evidence="5">
    <location>
        <begin position="414"/>
        <end position="431"/>
    </location>
</feature>
<dbReference type="InterPro" id="IPR050598">
    <property type="entry name" value="AminoAcid_Transporter"/>
</dbReference>
<feature type="transmembrane region" description="Helical" evidence="5">
    <location>
        <begin position="350"/>
        <end position="370"/>
    </location>
</feature>
<evidence type="ECO:0000313" key="7">
    <source>
        <dbReference type="Proteomes" id="UP001172054"/>
    </source>
</evidence>
<dbReference type="PANTHER" id="PTHR11785">
    <property type="entry name" value="AMINO ACID TRANSPORTER"/>
    <property type="match status" value="1"/>
</dbReference>
<feature type="transmembrane region" description="Helical" evidence="5">
    <location>
        <begin position="152"/>
        <end position="174"/>
    </location>
</feature>
<evidence type="ECO:0000256" key="2">
    <source>
        <dbReference type="ARBA" id="ARBA00022692"/>
    </source>
</evidence>
<dbReference type="Gene3D" id="1.20.1740.10">
    <property type="entry name" value="Amino acid/polyamine transporter I"/>
    <property type="match status" value="1"/>
</dbReference>
<dbReference type="PIRSF" id="PIRSF006060">
    <property type="entry name" value="AA_transporter"/>
    <property type="match status" value="1"/>
</dbReference>
<feature type="transmembrane region" description="Helical" evidence="5">
    <location>
        <begin position="391"/>
        <end position="408"/>
    </location>
</feature>
<keyword evidence="2 5" id="KW-0812">Transmembrane</keyword>
<accession>A0ABT8MPA1</accession>
<keyword evidence="7" id="KW-1185">Reference proteome</keyword>
<dbReference type="RefSeq" id="WP_300984113.1">
    <property type="nucleotide sequence ID" value="NZ_CP129238.1"/>
</dbReference>
<keyword evidence="4 5" id="KW-0472">Membrane</keyword>
<dbReference type="Proteomes" id="UP001172054">
    <property type="component" value="Unassembled WGS sequence"/>
</dbReference>
<feature type="transmembrane region" description="Helical" evidence="5">
    <location>
        <begin position="276"/>
        <end position="299"/>
    </location>
</feature>
<reference evidence="6 7" key="1">
    <citation type="submission" date="2023-06" db="EMBL/GenBank/DDBJ databases">
        <title>Novel species in genus Planococcus.</title>
        <authorList>
            <person name="Ning S."/>
        </authorList>
    </citation>
    <scope>NUCLEOTIDE SEQUENCE [LARGE SCALE GENOMIC DNA]</scope>
    <source>
        <strain evidence="6 7">N064</strain>
    </source>
</reference>
<dbReference type="Pfam" id="PF13520">
    <property type="entry name" value="AA_permease_2"/>
    <property type="match status" value="1"/>
</dbReference>
<feature type="transmembrane region" description="Helical" evidence="5">
    <location>
        <begin position="228"/>
        <end position="251"/>
    </location>
</feature>
<dbReference type="PANTHER" id="PTHR11785:SF512">
    <property type="entry name" value="SOBREMESA, ISOFORM B"/>
    <property type="match status" value="1"/>
</dbReference>
<organism evidence="6 7">
    <name type="scientific">Planococcus liqunii</name>
    <dbReference type="NCBI Taxonomy" id="3058394"/>
    <lineage>
        <taxon>Bacteria</taxon>
        <taxon>Bacillati</taxon>
        <taxon>Bacillota</taxon>
        <taxon>Bacilli</taxon>
        <taxon>Bacillales</taxon>
        <taxon>Caryophanaceae</taxon>
        <taxon>Planococcus</taxon>
    </lineage>
</organism>
<feature type="transmembrane region" description="Helical" evidence="5">
    <location>
        <begin position="12"/>
        <end position="32"/>
    </location>
</feature>
<dbReference type="EMBL" id="JAUJWW010000002">
    <property type="protein sequence ID" value="MDN7226710.1"/>
    <property type="molecule type" value="Genomic_DNA"/>
</dbReference>
<name>A0ABT8MPA1_9BACL</name>
<evidence type="ECO:0000313" key="6">
    <source>
        <dbReference type="EMBL" id="MDN7226710.1"/>
    </source>
</evidence>
<comment type="subcellular location">
    <subcellularLocation>
        <location evidence="1">Membrane</location>
        <topology evidence="1">Multi-pass membrane protein</topology>
    </subcellularLocation>
</comment>
<gene>
    <name evidence="6" type="ORF">QWY15_05305</name>
</gene>
<feature type="transmembrane region" description="Helical" evidence="5">
    <location>
        <begin position="44"/>
        <end position="64"/>
    </location>
</feature>
<feature type="transmembrane region" description="Helical" evidence="5">
    <location>
        <begin position="84"/>
        <end position="100"/>
    </location>
</feature>
<feature type="transmembrane region" description="Helical" evidence="5">
    <location>
        <begin position="194"/>
        <end position="216"/>
    </location>
</feature>
<feature type="transmembrane region" description="Helical" evidence="5">
    <location>
        <begin position="326"/>
        <end position="344"/>
    </location>
</feature>
<evidence type="ECO:0000256" key="1">
    <source>
        <dbReference type="ARBA" id="ARBA00004141"/>
    </source>
</evidence>
<keyword evidence="3 5" id="KW-1133">Transmembrane helix</keyword>
<evidence type="ECO:0000256" key="5">
    <source>
        <dbReference type="SAM" id="Phobius"/>
    </source>
</evidence>
<evidence type="ECO:0000256" key="4">
    <source>
        <dbReference type="ARBA" id="ARBA00023136"/>
    </source>
</evidence>
<sequence>MNNGALTRKLGFWAALAIAVGTTIGSGIFVSSGDVARAAGTPSLAILAWIIGGLIAIPQVMVLAELSTAYPQNGSGYVYLNKAGWRPLGFLYGWATFWALDPPSIAIMALALVSYIATFLPFFDGLPGKLLGIAIILIITSIHYRSVKEGGLFQVIITAVKIIPFLIVIGLGLMYMNPGNFSYTPPSGSGPTSLIGGISATTWAYTGMAAICFMAGEFKNPGKVLPRALIGSILIVMSLYTLLAVCVIGLMPFENLLASNAALSDAVKFIPGLSDIASSFVAVTAIIVILGSLSSCIMFQPRLEYAMAKDGLFFQRFAKVHPKYETPSFSIVVQVTYACILVMFSNLTALLGYFTLIQLLINIMDFAAVYKCRKRGDYKPVYRMPMWRVTTMLAILGAAWLAWGTFTWAPIEGMIAALIVVATGLPVYYYWEKKYGGRKSEEAMVWDLKTEKINPVEQK</sequence>
<proteinExistence type="predicted"/>
<comment type="caution">
    <text evidence="6">The sequence shown here is derived from an EMBL/GenBank/DDBJ whole genome shotgun (WGS) entry which is preliminary data.</text>
</comment>
<dbReference type="InterPro" id="IPR002293">
    <property type="entry name" value="AA/rel_permease1"/>
</dbReference>
<evidence type="ECO:0000256" key="3">
    <source>
        <dbReference type="ARBA" id="ARBA00022989"/>
    </source>
</evidence>